<evidence type="ECO:0000313" key="2">
    <source>
        <dbReference type="EMBL" id="KAE8976541.1"/>
    </source>
</evidence>
<dbReference type="EMBL" id="QXFV01003461">
    <property type="protein sequence ID" value="KAE8976541.1"/>
    <property type="molecule type" value="Genomic_DNA"/>
</dbReference>
<dbReference type="Proteomes" id="UP000429607">
    <property type="component" value="Unassembled WGS sequence"/>
</dbReference>
<name>A0A6A3I382_9STRA</name>
<gene>
    <name evidence="2" type="ORF">PR001_g25386</name>
</gene>
<evidence type="ECO:0008006" key="4">
    <source>
        <dbReference type="Google" id="ProtNLM"/>
    </source>
</evidence>
<feature type="compositionally biased region" description="Basic residues" evidence="1">
    <location>
        <begin position="22"/>
        <end position="35"/>
    </location>
</feature>
<comment type="caution">
    <text evidence="2">The sequence shown here is derived from an EMBL/GenBank/DDBJ whole genome shotgun (WGS) entry which is preliminary data.</text>
</comment>
<organism evidence="2 3">
    <name type="scientific">Phytophthora rubi</name>
    <dbReference type="NCBI Taxonomy" id="129364"/>
    <lineage>
        <taxon>Eukaryota</taxon>
        <taxon>Sar</taxon>
        <taxon>Stramenopiles</taxon>
        <taxon>Oomycota</taxon>
        <taxon>Peronosporomycetes</taxon>
        <taxon>Peronosporales</taxon>
        <taxon>Peronosporaceae</taxon>
        <taxon>Phytophthora</taxon>
    </lineage>
</organism>
<sequence length="157" mass="18017">MPITAPHRCRRDLLGSTNASRRGTKGWLRRQRRREKNCSTKGGAVSSALPMPEKQQTREKPLVAEQHGSEESIGIVFAIVDRVVDGSEYRYRVKWRDEPDGHRWQDSWLLGSSLREDGFDDACDAVDAWKLTGAGTFYECRRTTKDLHDKDKTNAYY</sequence>
<feature type="compositionally biased region" description="Basic and acidic residues" evidence="1">
    <location>
        <begin position="55"/>
        <end position="67"/>
    </location>
</feature>
<dbReference type="AlphaFoldDB" id="A0A6A3I382"/>
<accession>A0A6A3I382</accession>
<dbReference type="CDD" id="cd00024">
    <property type="entry name" value="CD_CSD"/>
    <property type="match status" value="1"/>
</dbReference>
<evidence type="ECO:0000313" key="3">
    <source>
        <dbReference type="Proteomes" id="UP000429607"/>
    </source>
</evidence>
<reference evidence="2 3" key="1">
    <citation type="submission" date="2018-09" db="EMBL/GenBank/DDBJ databases">
        <title>Genomic investigation of the strawberry pathogen Phytophthora fragariae indicates pathogenicity is determined by transcriptional variation in three key races.</title>
        <authorList>
            <person name="Adams T.M."/>
            <person name="Armitage A.D."/>
            <person name="Sobczyk M.K."/>
            <person name="Bates H.J."/>
            <person name="Dunwell J.M."/>
            <person name="Nellist C.F."/>
            <person name="Harrison R.J."/>
        </authorList>
    </citation>
    <scope>NUCLEOTIDE SEQUENCE [LARGE SCALE GENOMIC DNA]</scope>
    <source>
        <strain evidence="2 3">SCRP249</strain>
    </source>
</reference>
<proteinExistence type="predicted"/>
<protein>
    <recommendedName>
        <fullName evidence="4">Chromo domain-containing protein</fullName>
    </recommendedName>
</protein>
<feature type="region of interest" description="Disordered" evidence="1">
    <location>
        <begin position="1"/>
        <end position="67"/>
    </location>
</feature>
<evidence type="ECO:0000256" key="1">
    <source>
        <dbReference type="SAM" id="MobiDB-lite"/>
    </source>
</evidence>